<dbReference type="Gene3D" id="3.90.550.10">
    <property type="entry name" value="Spore Coat Polysaccharide Biosynthesis Protein SpsA, Chain A"/>
    <property type="match status" value="1"/>
</dbReference>
<keyword evidence="3" id="KW-1185">Reference proteome</keyword>
<dbReference type="PANTHER" id="PTHR43685">
    <property type="entry name" value="GLYCOSYLTRANSFERASE"/>
    <property type="match status" value="1"/>
</dbReference>
<dbReference type="InterPro" id="IPR029044">
    <property type="entry name" value="Nucleotide-diphossugar_trans"/>
</dbReference>
<gene>
    <name evidence="2" type="ORF">JWS04_26455</name>
</gene>
<evidence type="ECO:0000259" key="1">
    <source>
        <dbReference type="Pfam" id="PF00535"/>
    </source>
</evidence>
<evidence type="ECO:0000313" key="3">
    <source>
        <dbReference type="Proteomes" id="UP000669317"/>
    </source>
</evidence>
<dbReference type="Pfam" id="PF00535">
    <property type="entry name" value="Glycos_transf_2"/>
    <property type="match status" value="1"/>
</dbReference>
<proteinExistence type="predicted"/>
<evidence type="ECO:0000313" key="2">
    <source>
        <dbReference type="EMBL" id="MBP0114548.1"/>
    </source>
</evidence>
<dbReference type="Proteomes" id="UP000669317">
    <property type="component" value="Unassembled WGS sequence"/>
</dbReference>
<accession>A0ABS4A2A5</accession>
<protein>
    <submittedName>
        <fullName evidence="2">Glycosyltransferase</fullName>
        <ecNumber evidence="2">2.4.-.-</ecNumber>
    </submittedName>
</protein>
<reference evidence="2 3" key="1">
    <citation type="submission" date="2021-03" db="EMBL/GenBank/DDBJ databases">
        <title>Genome Sequence of Bradyrhizobium vignae strain ISRA400.</title>
        <authorList>
            <person name="Tisa L.S."/>
            <person name="Svistoonoff S."/>
            <person name="Hocher V."/>
            <person name="Fall S."/>
            <person name="Zaiya A."/>
            <person name="Naing D."/>
            <person name="Niang N."/>
            <person name="Diouf A."/>
            <person name="Dasylva M.C."/>
            <person name="Toure O."/>
            <person name="Gueye M."/>
            <person name="Gully D."/>
            <person name="Tisseyre P."/>
            <person name="Simpson S."/>
            <person name="Morris K."/>
            <person name="Thomas W.K."/>
        </authorList>
    </citation>
    <scope>NUCLEOTIDE SEQUENCE [LARGE SCALE GENOMIC DNA]</scope>
    <source>
        <strain evidence="2 3">ISRA400</strain>
    </source>
</reference>
<comment type="caution">
    <text evidence="2">The sequence shown here is derived from an EMBL/GenBank/DDBJ whole genome shotgun (WGS) entry which is preliminary data.</text>
</comment>
<organism evidence="2 3">
    <name type="scientific">Bradyrhizobium vignae</name>
    <dbReference type="NCBI Taxonomy" id="1549949"/>
    <lineage>
        <taxon>Bacteria</taxon>
        <taxon>Pseudomonadati</taxon>
        <taxon>Pseudomonadota</taxon>
        <taxon>Alphaproteobacteria</taxon>
        <taxon>Hyphomicrobiales</taxon>
        <taxon>Nitrobacteraceae</taxon>
        <taxon>Bradyrhizobium</taxon>
    </lineage>
</organism>
<sequence length="317" mass="36204">MAKVDVLVPCYNYGRFLTDCVKSVLTQSIQDVRVLIIDDASSDDTVEVATRLKAADARVEFMQHARNRGHIRTYNEGIEWASGEYFLLLSADDLLVPHALERATSVMDRNPDIVLTFGECATWRECSPFPEVWPMRDYSWTRFNLLNEMCTFAANLVPTPTAIVRTNVQKTIGGYREALPHSGDMEMWLRFAANGAVARIDAVQAIYRKHETAMSNSYCAEMLFDYRQRYLAFESFFIEYGPRLKGSGELKLLAQRKLARKLFRDGVGLLRRGQLSRGLRYLREWTELNPRASSFWPVPARNVANSLHPSSRTTEEG</sequence>
<dbReference type="EC" id="2.4.-.-" evidence="2"/>
<feature type="domain" description="Glycosyltransferase 2-like" evidence="1">
    <location>
        <begin position="6"/>
        <end position="115"/>
    </location>
</feature>
<dbReference type="InterPro" id="IPR050834">
    <property type="entry name" value="Glycosyltransf_2"/>
</dbReference>
<name>A0ABS4A2A5_9BRAD</name>
<dbReference type="SUPFAM" id="SSF53448">
    <property type="entry name" value="Nucleotide-diphospho-sugar transferases"/>
    <property type="match status" value="1"/>
</dbReference>
<keyword evidence="2" id="KW-0808">Transferase</keyword>
<dbReference type="PANTHER" id="PTHR43685:SF2">
    <property type="entry name" value="GLYCOSYLTRANSFERASE 2-LIKE DOMAIN-CONTAINING PROTEIN"/>
    <property type="match status" value="1"/>
</dbReference>
<dbReference type="GO" id="GO:0016757">
    <property type="term" value="F:glycosyltransferase activity"/>
    <property type="evidence" value="ECO:0007669"/>
    <property type="project" value="UniProtKB-KW"/>
</dbReference>
<dbReference type="RefSeq" id="WP_209296102.1">
    <property type="nucleotide sequence ID" value="NZ_JAGIKT010000066.1"/>
</dbReference>
<dbReference type="EMBL" id="JAGIKT010000066">
    <property type="protein sequence ID" value="MBP0114548.1"/>
    <property type="molecule type" value="Genomic_DNA"/>
</dbReference>
<keyword evidence="2" id="KW-0328">Glycosyltransferase</keyword>
<dbReference type="InterPro" id="IPR001173">
    <property type="entry name" value="Glyco_trans_2-like"/>
</dbReference>